<reference evidence="2 3" key="1">
    <citation type="submission" date="2022-03" db="EMBL/GenBank/DDBJ databases">
        <title>Chryseobacterium sp. isolated from the Andong Sikhe.</title>
        <authorList>
            <person name="Won M."/>
            <person name="Kim S.-J."/>
            <person name="Kwon S.-W."/>
        </authorList>
    </citation>
    <scope>NUCLEOTIDE SEQUENCE [LARGE SCALE GENOMIC DNA]</scope>
    <source>
        <strain evidence="2 3">ADR-1</strain>
    </source>
</reference>
<evidence type="ECO:0000313" key="2">
    <source>
        <dbReference type="EMBL" id="UOE39162.1"/>
    </source>
</evidence>
<sequence>MEIEIYFSKGLISVRTYNICKRNDLNTLFIIQEYLNKNKSFKKLRGCGLKSTYELIDLCNLSDDSIETEDINDILRSNVSEKEKSYDFESIVLPNKNGLNFLTGRFIKELGINEDTVENSEKLFQIQLYLKQLNIEFLSKLFPKILFPDTILDNLSVFSFIDFITVTDGFLNIEEKKLFQLYFTLNSESDQDYNVLKSNKFKQQRDALKLLNKISICFQIFQSIDDESIKEILYDSDGDFFVFTNQEFKYINEKNNTKFTADFVTYTFSLLKQDEFTLVGSINHFFSKRTINSEKLFYWKNNYLIKNDYFLLFSFDNFVNDLEEKLHNIRDNDFELYFKSYASRFLSSNDATILDKLLPLLEIILNNEFNMFLSLNDSILFKKKSNKFLYSIDTLDDVINAIRLKQSVFFENGRYEDLVPMQLKDIAFMIRKDLSTVSRTLLKKQFVLNNKLVPYKILFSDGSIKTITGNSVSQYEIMNKILFIINSEDKRKPLTDDSIMMILNEQGYIIARRTVAKYREEKLGILKSTLRKEKSNSNNIS</sequence>
<protein>
    <recommendedName>
        <fullName evidence="1">RNA polymerase sigma factor 54 DNA-binding domain-containing protein</fullName>
    </recommendedName>
</protein>
<dbReference type="RefSeq" id="WP_243577334.1">
    <property type="nucleotide sequence ID" value="NZ_CP094529.1"/>
</dbReference>
<dbReference type="Gene3D" id="1.10.10.60">
    <property type="entry name" value="Homeodomain-like"/>
    <property type="match status" value="1"/>
</dbReference>
<organism evidence="2 3">
    <name type="scientific">Chryseobacterium oryzae</name>
    <dbReference type="NCBI Taxonomy" id="2929799"/>
    <lineage>
        <taxon>Bacteria</taxon>
        <taxon>Pseudomonadati</taxon>
        <taxon>Bacteroidota</taxon>
        <taxon>Flavobacteriia</taxon>
        <taxon>Flavobacteriales</taxon>
        <taxon>Weeksellaceae</taxon>
        <taxon>Chryseobacterium group</taxon>
        <taxon>Chryseobacterium</taxon>
    </lineage>
</organism>
<keyword evidence="3" id="KW-1185">Reference proteome</keyword>
<evidence type="ECO:0000259" key="1">
    <source>
        <dbReference type="Pfam" id="PF04552"/>
    </source>
</evidence>
<dbReference type="PROSITE" id="PS50044">
    <property type="entry name" value="SIGMA54_3"/>
    <property type="match status" value="1"/>
</dbReference>
<name>A0ABY4BJ16_9FLAO</name>
<dbReference type="PROSITE" id="PS00718">
    <property type="entry name" value="SIGMA54_2"/>
    <property type="match status" value="1"/>
</dbReference>
<gene>
    <name evidence="2" type="ORF">MTP08_05175</name>
</gene>
<evidence type="ECO:0000313" key="3">
    <source>
        <dbReference type="Proteomes" id="UP000831068"/>
    </source>
</evidence>
<dbReference type="EMBL" id="CP094529">
    <property type="protein sequence ID" value="UOE39162.1"/>
    <property type="molecule type" value="Genomic_DNA"/>
</dbReference>
<dbReference type="Proteomes" id="UP000831068">
    <property type="component" value="Chromosome"/>
</dbReference>
<feature type="domain" description="RNA polymerase sigma factor 54 DNA-binding" evidence="1">
    <location>
        <begin position="393"/>
        <end position="532"/>
    </location>
</feature>
<dbReference type="Pfam" id="PF04552">
    <property type="entry name" value="Sigma54_DBD"/>
    <property type="match status" value="1"/>
</dbReference>
<dbReference type="PANTHER" id="PTHR32248">
    <property type="entry name" value="RNA POLYMERASE SIGMA-54 FACTOR"/>
    <property type="match status" value="1"/>
</dbReference>
<proteinExistence type="predicted"/>
<dbReference type="InterPro" id="IPR007634">
    <property type="entry name" value="RNA_pol_sigma_54_DNA-bd"/>
</dbReference>
<accession>A0ABY4BJ16</accession>
<dbReference type="InterPro" id="IPR000394">
    <property type="entry name" value="RNA_pol_sigma_54"/>
</dbReference>
<dbReference type="PANTHER" id="PTHR32248:SF4">
    <property type="entry name" value="RNA POLYMERASE SIGMA-54 FACTOR"/>
    <property type="match status" value="1"/>
</dbReference>